<dbReference type="GO" id="GO:0006779">
    <property type="term" value="P:porphyrin-containing compound biosynthetic process"/>
    <property type="evidence" value="ECO:0007669"/>
    <property type="project" value="InterPro"/>
</dbReference>
<dbReference type="GO" id="GO:0004853">
    <property type="term" value="F:uroporphyrinogen decarboxylase activity"/>
    <property type="evidence" value="ECO:0007669"/>
    <property type="project" value="InterPro"/>
</dbReference>
<reference evidence="2" key="1">
    <citation type="journal article" date="2015" name="Nature">
        <title>Complex archaea that bridge the gap between prokaryotes and eukaryotes.</title>
        <authorList>
            <person name="Spang A."/>
            <person name="Saw J.H."/>
            <person name="Jorgensen S.L."/>
            <person name="Zaremba-Niedzwiedzka K."/>
            <person name="Martijn J."/>
            <person name="Lind A.E."/>
            <person name="van Eijk R."/>
            <person name="Schleper C."/>
            <person name="Guy L."/>
            <person name="Ettema T.J."/>
        </authorList>
    </citation>
    <scope>NUCLEOTIDE SEQUENCE</scope>
</reference>
<name>A0A0F9D964_9ZZZZ</name>
<dbReference type="InterPro" id="IPR000257">
    <property type="entry name" value="Uroporphyrinogen_deCOase"/>
</dbReference>
<accession>A0A0F9D964</accession>
<dbReference type="AlphaFoldDB" id="A0A0F9D964"/>
<comment type="caution">
    <text evidence="2">The sequence shown here is derived from an EMBL/GenBank/DDBJ whole genome shotgun (WGS) entry which is preliminary data.</text>
</comment>
<protein>
    <recommendedName>
        <fullName evidence="1">Uroporphyrinogen decarboxylase (URO-D) domain-containing protein</fullName>
    </recommendedName>
</protein>
<evidence type="ECO:0000313" key="2">
    <source>
        <dbReference type="EMBL" id="KKL14316.1"/>
    </source>
</evidence>
<feature type="non-terminal residue" evidence="2">
    <location>
        <position position="1"/>
    </location>
</feature>
<dbReference type="EMBL" id="LAZR01040505">
    <property type="protein sequence ID" value="KKL14316.1"/>
    <property type="molecule type" value="Genomic_DNA"/>
</dbReference>
<dbReference type="InterPro" id="IPR038071">
    <property type="entry name" value="UROD/MetE-like_sf"/>
</dbReference>
<dbReference type="SUPFAM" id="SSF51726">
    <property type="entry name" value="UROD/MetE-like"/>
    <property type="match status" value="1"/>
</dbReference>
<dbReference type="Pfam" id="PF01208">
    <property type="entry name" value="URO-D"/>
    <property type="match status" value="1"/>
</dbReference>
<proteinExistence type="predicted"/>
<dbReference type="Gene3D" id="3.20.20.210">
    <property type="match status" value="1"/>
</dbReference>
<organism evidence="2">
    <name type="scientific">marine sediment metagenome</name>
    <dbReference type="NCBI Taxonomy" id="412755"/>
    <lineage>
        <taxon>unclassified sequences</taxon>
        <taxon>metagenomes</taxon>
        <taxon>ecological metagenomes</taxon>
    </lineage>
</organism>
<feature type="domain" description="Uroporphyrinogen decarboxylase (URO-D)" evidence="1">
    <location>
        <begin position="174"/>
        <end position="302"/>
    </location>
</feature>
<evidence type="ECO:0000259" key="1">
    <source>
        <dbReference type="Pfam" id="PF01208"/>
    </source>
</evidence>
<sequence>DLAQLHLDVCFGRAGGKIIWQPRILCWWSDKEFLGEQRPAPYDRMTYVQMYRHLQCSNRIYEFGRCYCPIEDPQVNVTTRKLNDTDTETRWETPVGTQTAISHHSPYHRSERNVKWPIVDEGDFRVATWRVERTNWRWDQEAYERLAAEWGNIGAPTAYIPRVTVQDLYINTMGVERAIFALYDMPAAVEKYFAALNDCHDRLIDLINESPIEIINFGDNVHSATLSPKLFSRYVLPAYQRRCDRLHAGGKFVHAHWDGDCKPLLPMAKDTGLDGIEAITPLPQGDVTLAEIKAALGDEMVLIDGIPAIYFDETFGEDVLAECTRRIIDMFAPKLVLGISDEISSTGDIERIRLVGRIVDDYNASL</sequence>
<gene>
    <name evidence="2" type="ORF">LCGC14_2516880</name>
</gene>